<dbReference type="InterPro" id="IPR043689">
    <property type="entry name" value="MurL"/>
</dbReference>
<dbReference type="AlphaFoldDB" id="A0A6J4J652"/>
<dbReference type="EC" id="5.1.1.23" evidence="1"/>
<proteinExistence type="inferred from homology"/>
<feature type="domain" description="MurL C-terminal" evidence="3">
    <location>
        <begin position="300"/>
        <end position="413"/>
    </location>
</feature>
<comment type="pathway">
    <text evidence="1">Cell wall biogenesis; peptidoglycan biosynthesis.</text>
</comment>
<feature type="domain" description="MurL N-terminal" evidence="4">
    <location>
        <begin position="5"/>
        <end position="277"/>
    </location>
</feature>
<keyword evidence="2" id="KW-0812">Transmembrane</keyword>
<keyword evidence="2" id="KW-0472">Membrane</keyword>
<keyword evidence="1" id="KW-0961">Cell wall biogenesis/degradation</keyword>
<comment type="function">
    <text evidence="1">Cell wall formation. Catalyzes epimerization of the terminal L-glutamate in UDP-N-acetyl-alpha-D-muramoyl-L-alanyl-L-glutamate.</text>
</comment>
<dbReference type="GO" id="GO:0071555">
    <property type="term" value="P:cell wall organization"/>
    <property type="evidence" value="ECO:0007669"/>
    <property type="project" value="UniProtKB-KW"/>
</dbReference>
<dbReference type="GO" id="GO:0016855">
    <property type="term" value="F:racemase and epimerase activity, acting on amino acids and derivatives"/>
    <property type="evidence" value="ECO:0007669"/>
    <property type="project" value="UniProtKB-UniRule"/>
</dbReference>
<dbReference type="InterPro" id="IPR058741">
    <property type="entry name" value="MurL_C"/>
</dbReference>
<keyword evidence="1" id="KW-0413">Isomerase</keyword>
<evidence type="ECO:0000259" key="4">
    <source>
        <dbReference type="Pfam" id="PF26299"/>
    </source>
</evidence>
<organism evidence="5">
    <name type="scientific">uncultured Blastococcus sp</name>
    <dbReference type="NCBI Taxonomy" id="217144"/>
    <lineage>
        <taxon>Bacteria</taxon>
        <taxon>Bacillati</taxon>
        <taxon>Actinomycetota</taxon>
        <taxon>Actinomycetes</taxon>
        <taxon>Geodermatophilales</taxon>
        <taxon>Geodermatophilaceae</taxon>
        <taxon>Blastococcus</taxon>
        <taxon>environmental samples</taxon>
    </lineage>
</organism>
<gene>
    <name evidence="1" type="primary">murL</name>
    <name evidence="5" type="ORF">AVDCRST_MAG52-3096</name>
</gene>
<evidence type="ECO:0000259" key="3">
    <source>
        <dbReference type="Pfam" id="PF26298"/>
    </source>
</evidence>
<sequence>MKRDDRRGSTFTYEGVDISPATGEVTSRYSLDGRSFQEVVQLPGDLDWDSPGVAAAARILFLLSGISYYKTAAPPVIDLGDTPVSAAEIAFLREFYVQGLGEFSYVNDLSIDDLQIVGGRPDLAEPVPWQLPEERPLIPFGGGIDSVVVVEETRKNHPDSSLFIVGRFDPIEDAAAVTGLPIVRAARTLDPQVLRSRELGFLNGHVPVTGVLSAIAVLAAVLDRRSAVIMSNEWSASSPTVEVDGRGINHQYSKSLDFEAGFRRMLDAALPGLRYFSALRPYSELWVAERFAQLTEYHPVFRSCNRSFHVDPASRASAWCGECDKCAFIDLILAPFMPADDLRAVFGGREPLDRAEMLPRFRGLLGDTAATKPFECVGDVGESRVALELAAARPDRAGNPVLAQLRAEQPAAPGPTDRYFAPLGEHFIEAPYAADDLLV</sequence>
<keyword evidence="1" id="KW-0131">Cell cycle</keyword>
<keyword evidence="1" id="KW-0133">Cell shape</keyword>
<reference evidence="5" key="1">
    <citation type="submission" date="2020-02" db="EMBL/GenBank/DDBJ databases">
        <authorList>
            <person name="Meier V. D."/>
        </authorList>
    </citation>
    <scope>NUCLEOTIDE SEQUENCE</scope>
    <source>
        <strain evidence="5">AVDCRST_MAG52</strain>
    </source>
</reference>
<dbReference type="GO" id="GO:0005737">
    <property type="term" value="C:cytoplasm"/>
    <property type="evidence" value="ECO:0007669"/>
    <property type="project" value="UniProtKB-UniRule"/>
</dbReference>
<dbReference type="GO" id="GO:0051301">
    <property type="term" value="P:cell division"/>
    <property type="evidence" value="ECO:0007669"/>
    <property type="project" value="UniProtKB-KW"/>
</dbReference>
<dbReference type="HAMAP" id="MF_02209">
    <property type="entry name" value="MurL"/>
    <property type="match status" value="1"/>
</dbReference>
<dbReference type="GO" id="GO:0009252">
    <property type="term" value="P:peptidoglycan biosynthetic process"/>
    <property type="evidence" value="ECO:0007669"/>
    <property type="project" value="UniProtKB-UniRule"/>
</dbReference>
<dbReference type="GO" id="GO:0008360">
    <property type="term" value="P:regulation of cell shape"/>
    <property type="evidence" value="ECO:0007669"/>
    <property type="project" value="UniProtKB-KW"/>
</dbReference>
<evidence type="ECO:0000313" key="5">
    <source>
        <dbReference type="EMBL" id="CAA9268971.1"/>
    </source>
</evidence>
<comment type="similarity">
    <text evidence="1">Belongs to the MurL family.</text>
</comment>
<keyword evidence="2" id="KW-1133">Transmembrane helix</keyword>
<dbReference type="EMBL" id="CADCTN010000213">
    <property type="protein sequence ID" value="CAA9268971.1"/>
    <property type="molecule type" value="Genomic_DNA"/>
</dbReference>
<protein>
    <recommendedName>
        <fullName evidence="1">UDP-N-acetyl-alpha-D-muramoyl-L-alanyl-L-glutamate epimerase</fullName>
        <ecNumber evidence="1">5.1.1.23</ecNumber>
    </recommendedName>
    <alternativeName>
        <fullName evidence="1">UDP-MurNAc-L-Ala-L-Glu epimerase</fullName>
    </alternativeName>
</protein>
<accession>A0A6J4J652</accession>
<name>A0A6J4J652_9ACTN</name>
<comment type="catalytic activity">
    <reaction evidence="1">
        <text>UDP-N-acetyl-alpha-D-muramoyl-L-alanyl-L-glutamate + ATP + H2O = UDP-N-acetyl-alpha-D-muramoyl-L-alanyl-D-glutamate + AMP + diphosphate + H(+)</text>
        <dbReference type="Rhea" id="RHEA:58812"/>
        <dbReference type="ChEBI" id="CHEBI:15377"/>
        <dbReference type="ChEBI" id="CHEBI:15378"/>
        <dbReference type="ChEBI" id="CHEBI:30616"/>
        <dbReference type="ChEBI" id="CHEBI:33019"/>
        <dbReference type="ChEBI" id="CHEBI:83900"/>
        <dbReference type="ChEBI" id="CHEBI:142725"/>
        <dbReference type="ChEBI" id="CHEBI:456215"/>
        <dbReference type="EC" id="5.1.1.23"/>
    </reaction>
</comment>
<keyword evidence="1" id="KW-0132">Cell division</keyword>
<dbReference type="Pfam" id="PF26299">
    <property type="entry name" value="MurL_N"/>
    <property type="match status" value="1"/>
</dbReference>
<dbReference type="InterPro" id="IPR058740">
    <property type="entry name" value="MurL_N"/>
</dbReference>
<feature type="transmembrane region" description="Helical" evidence="2">
    <location>
        <begin position="201"/>
        <end position="222"/>
    </location>
</feature>
<evidence type="ECO:0000256" key="1">
    <source>
        <dbReference type="HAMAP-Rule" id="MF_02209"/>
    </source>
</evidence>
<dbReference type="Pfam" id="PF26298">
    <property type="entry name" value="MurL_epimerase_C"/>
    <property type="match status" value="1"/>
</dbReference>
<evidence type="ECO:0000256" key="2">
    <source>
        <dbReference type="SAM" id="Phobius"/>
    </source>
</evidence>
<dbReference type="UniPathway" id="UPA00219"/>
<keyword evidence="1" id="KW-0573">Peptidoglycan synthesis</keyword>